<dbReference type="GO" id="GO:0003848">
    <property type="term" value="F:2-amino-4-hydroxy-6-hydroxymethyldihydropteridine diphosphokinase activity"/>
    <property type="evidence" value="ECO:0007669"/>
    <property type="project" value="UniProtKB-EC"/>
</dbReference>
<evidence type="ECO:0000313" key="15">
    <source>
        <dbReference type="Proteomes" id="UP000048908"/>
    </source>
</evidence>
<dbReference type="GO" id="GO:0016301">
    <property type="term" value="F:kinase activity"/>
    <property type="evidence" value="ECO:0007669"/>
    <property type="project" value="UniProtKB-KW"/>
</dbReference>
<evidence type="ECO:0000256" key="3">
    <source>
        <dbReference type="ARBA" id="ARBA00013253"/>
    </source>
</evidence>
<gene>
    <name evidence="14" type="primary">folK</name>
    <name evidence="14" type="ORF">JAN5088_00716</name>
</gene>
<evidence type="ECO:0000256" key="9">
    <source>
        <dbReference type="ARBA" id="ARBA00022909"/>
    </source>
</evidence>
<keyword evidence="9" id="KW-0289">Folate biosynthesis</keyword>
<dbReference type="UniPathway" id="UPA00077">
    <property type="reaction ID" value="UER00155"/>
</dbReference>
<dbReference type="EMBL" id="CXPG01000012">
    <property type="protein sequence ID" value="CTQ31957.1"/>
    <property type="molecule type" value="Genomic_DNA"/>
</dbReference>
<dbReference type="GO" id="GO:0046654">
    <property type="term" value="P:tetrahydrofolate biosynthetic process"/>
    <property type="evidence" value="ECO:0007669"/>
    <property type="project" value="UniProtKB-UniPathway"/>
</dbReference>
<dbReference type="Gene3D" id="3.30.70.560">
    <property type="entry name" value="7,8-Dihydro-6-hydroxymethylpterin-pyrophosphokinase HPPK"/>
    <property type="match status" value="1"/>
</dbReference>
<dbReference type="RefSeq" id="WP_055681427.1">
    <property type="nucleotide sequence ID" value="NZ_CXPG01000012.1"/>
</dbReference>
<keyword evidence="5 14" id="KW-0808">Transferase</keyword>
<dbReference type="InterPro" id="IPR000550">
    <property type="entry name" value="Hppk"/>
</dbReference>
<dbReference type="STRING" id="282197.SAMN04488517_104280"/>
<dbReference type="Pfam" id="PF01288">
    <property type="entry name" value="HPPK"/>
    <property type="match status" value="1"/>
</dbReference>
<organism evidence="14 15">
    <name type="scientific">Jannaschia rubra</name>
    <dbReference type="NCBI Taxonomy" id="282197"/>
    <lineage>
        <taxon>Bacteria</taxon>
        <taxon>Pseudomonadati</taxon>
        <taxon>Pseudomonadota</taxon>
        <taxon>Alphaproteobacteria</taxon>
        <taxon>Rhodobacterales</taxon>
        <taxon>Roseobacteraceae</taxon>
        <taxon>Jannaschia</taxon>
    </lineage>
</organism>
<dbReference type="NCBIfam" id="TIGR01498">
    <property type="entry name" value="folK"/>
    <property type="match status" value="1"/>
</dbReference>
<keyword evidence="6" id="KW-0547">Nucleotide-binding</keyword>
<dbReference type="CDD" id="cd00483">
    <property type="entry name" value="HPPK"/>
    <property type="match status" value="1"/>
</dbReference>
<sequence length="195" mass="21026">MTLHLVALGANSGVSFAANARRLTRACAELPGRVVRRSRIWRTPAWPPGAGPDFANAAVVLWCPMAPSALLEALHGIEARAGRVRRARWGARVLDLDLLASGGLVRPDVALVRNWMDLAPAAQARIAPEGLVLPHPRMQDRAFVLLPLVEVAPDWRHPLTGRTVRAMARALPVAARRGCVPVRGKHGVVNGKTRA</sequence>
<comment type="function">
    <text evidence="10">Catalyzes the transfer of pyrophosphate from adenosine triphosphate (ATP) to 6-hydroxymethyl-7,8-dihydropterin, an enzymatic step in folate biosynthesis pathway.</text>
</comment>
<reference evidence="14 15" key="1">
    <citation type="submission" date="2015-07" db="EMBL/GenBank/DDBJ databases">
        <authorList>
            <person name="Noorani M."/>
        </authorList>
    </citation>
    <scope>NUCLEOTIDE SEQUENCE [LARGE SCALE GENOMIC DNA]</scope>
    <source>
        <strain evidence="14 15">CECT 5088</strain>
    </source>
</reference>
<dbReference type="SUPFAM" id="SSF55083">
    <property type="entry name" value="6-hydroxymethyl-7,8-dihydropterin pyrophosphokinase, HPPK"/>
    <property type="match status" value="1"/>
</dbReference>
<comment type="similarity">
    <text evidence="2">Belongs to the HPPK family.</text>
</comment>
<keyword evidence="8" id="KW-0067">ATP-binding</keyword>
<accession>A0A0M6XN04</accession>
<proteinExistence type="inferred from homology"/>
<evidence type="ECO:0000256" key="7">
    <source>
        <dbReference type="ARBA" id="ARBA00022777"/>
    </source>
</evidence>
<dbReference type="EC" id="2.7.6.3" evidence="3"/>
<evidence type="ECO:0000256" key="6">
    <source>
        <dbReference type="ARBA" id="ARBA00022741"/>
    </source>
</evidence>
<comment type="pathway">
    <text evidence="1">Cofactor biosynthesis; tetrahydrofolate biosynthesis; 2-amino-4-hydroxy-6-hydroxymethyl-7,8-dihydropteridine diphosphate from 7,8-dihydroneopterin triphosphate: step 4/4.</text>
</comment>
<keyword evidence="7 14" id="KW-0418">Kinase</keyword>
<evidence type="ECO:0000256" key="10">
    <source>
        <dbReference type="ARBA" id="ARBA00029409"/>
    </source>
</evidence>
<name>A0A0M6XN04_9RHOB</name>
<dbReference type="PANTHER" id="PTHR43071:SF1">
    <property type="entry name" value="2-AMINO-4-HYDROXY-6-HYDROXYMETHYLDIHYDROPTERIDINE PYROPHOSPHOKINASE"/>
    <property type="match status" value="1"/>
</dbReference>
<dbReference type="OrthoDB" id="9808041at2"/>
<dbReference type="InterPro" id="IPR035907">
    <property type="entry name" value="Hppk_sf"/>
</dbReference>
<evidence type="ECO:0000256" key="5">
    <source>
        <dbReference type="ARBA" id="ARBA00022679"/>
    </source>
</evidence>
<dbReference type="Proteomes" id="UP000048908">
    <property type="component" value="Unassembled WGS sequence"/>
</dbReference>
<evidence type="ECO:0000259" key="13">
    <source>
        <dbReference type="PROSITE" id="PS00794"/>
    </source>
</evidence>
<evidence type="ECO:0000256" key="8">
    <source>
        <dbReference type="ARBA" id="ARBA00022840"/>
    </source>
</evidence>
<dbReference type="PROSITE" id="PS00794">
    <property type="entry name" value="HPPK"/>
    <property type="match status" value="1"/>
</dbReference>
<keyword evidence="15" id="KW-1185">Reference proteome</keyword>
<evidence type="ECO:0000256" key="1">
    <source>
        <dbReference type="ARBA" id="ARBA00005051"/>
    </source>
</evidence>
<evidence type="ECO:0000313" key="14">
    <source>
        <dbReference type="EMBL" id="CTQ31957.1"/>
    </source>
</evidence>
<evidence type="ECO:0000256" key="12">
    <source>
        <dbReference type="ARBA" id="ARBA00033413"/>
    </source>
</evidence>
<dbReference type="GO" id="GO:0046656">
    <property type="term" value="P:folic acid biosynthetic process"/>
    <property type="evidence" value="ECO:0007669"/>
    <property type="project" value="UniProtKB-KW"/>
</dbReference>
<dbReference type="PANTHER" id="PTHR43071">
    <property type="entry name" value="2-AMINO-4-HYDROXY-6-HYDROXYMETHYLDIHYDROPTERIDINE PYROPHOSPHOKINASE"/>
    <property type="match status" value="1"/>
</dbReference>
<dbReference type="AlphaFoldDB" id="A0A0M6XN04"/>
<evidence type="ECO:0000256" key="2">
    <source>
        <dbReference type="ARBA" id="ARBA00005810"/>
    </source>
</evidence>
<evidence type="ECO:0000256" key="4">
    <source>
        <dbReference type="ARBA" id="ARBA00016218"/>
    </source>
</evidence>
<protein>
    <recommendedName>
        <fullName evidence="4">2-amino-4-hydroxy-6-hydroxymethyldihydropteridine pyrophosphokinase</fullName>
        <ecNumber evidence="3">2.7.6.3</ecNumber>
    </recommendedName>
    <alternativeName>
        <fullName evidence="11">6-hydroxymethyl-7,8-dihydropterin pyrophosphokinase</fullName>
    </alternativeName>
    <alternativeName>
        <fullName evidence="12">7,8-dihydro-6-hydroxymethylpterin-pyrophosphokinase</fullName>
    </alternativeName>
</protein>
<dbReference type="GO" id="GO:0005524">
    <property type="term" value="F:ATP binding"/>
    <property type="evidence" value="ECO:0007669"/>
    <property type="project" value="UniProtKB-KW"/>
</dbReference>
<feature type="domain" description="7,8-dihydro-6-hydroxymethylpterin-pyrophosphokinase" evidence="13">
    <location>
        <begin position="88"/>
        <end position="99"/>
    </location>
</feature>
<evidence type="ECO:0000256" key="11">
    <source>
        <dbReference type="ARBA" id="ARBA00029766"/>
    </source>
</evidence>